<dbReference type="AlphaFoldDB" id="A0A1B6DA77"/>
<keyword evidence="5" id="KW-0804">Transcription</keyword>
<dbReference type="Gene3D" id="1.20.5.170">
    <property type="match status" value="1"/>
</dbReference>
<evidence type="ECO:0000256" key="2">
    <source>
        <dbReference type="ARBA" id="ARBA00007163"/>
    </source>
</evidence>
<feature type="compositionally biased region" description="Low complexity" evidence="8">
    <location>
        <begin position="174"/>
        <end position="201"/>
    </location>
</feature>
<evidence type="ECO:0000256" key="7">
    <source>
        <dbReference type="SAM" id="Coils"/>
    </source>
</evidence>
<dbReference type="CDD" id="cd14692">
    <property type="entry name" value="bZIP_ATF4"/>
    <property type="match status" value="1"/>
</dbReference>
<keyword evidence="7" id="KW-0175">Coiled coil</keyword>
<evidence type="ECO:0000256" key="1">
    <source>
        <dbReference type="ARBA" id="ARBA00004123"/>
    </source>
</evidence>
<dbReference type="SMART" id="SM00338">
    <property type="entry name" value="BRLZ"/>
    <property type="match status" value="1"/>
</dbReference>
<dbReference type="InterPro" id="IPR046347">
    <property type="entry name" value="bZIP_sf"/>
</dbReference>
<evidence type="ECO:0000259" key="9">
    <source>
        <dbReference type="PROSITE" id="PS50217"/>
    </source>
</evidence>
<protein>
    <recommendedName>
        <fullName evidence="9">BZIP domain-containing protein</fullName>
    </recommendedName>
</protein>
<proteinExistence type="inferred from homology"/>
<dbReference type="PROSITE" id="PS50217">
    <property type="entry name" value="BZIP"/>
    <property type="match status" value="1"/>
</dbReference>
<name>A0A1B6DA77_9HEMI</name>
<evidence type="ECO:0000256" key="3">
    <source>
        <dbReference type="ARBA" id="ARBA00023015"/>
    </source>
</evidence>
<evidence type="ECO:0000256" key="6">
    <source>
        <dbReference type="ARBA" id="ARBA00023242"/>
    </source>
</evidence>
<dbReference type="SUPFAM" id="SSF57959">
    <property type="entry name" value="Leucine zipper domain"/>
    <property type="match status" value="1"/>
</dbReference>
<evidence type="ECO:0000313" key="10">
    <source>
        <dbReference type="EMBL" id="JAS22588.1"/>
    </source>
</evidence>
<dbReference type="EMBL" id="GEDC01014710">
    <property type="protein sequence ID" value="JAS22588.1"/>
    <property type="molecule type" value="Transcribed_RNA"/>
</dbReference>
<dbReference type="GO" id="GO:0000977">
    <property type="term" value="F:RNA polymerase II transcription regulatory region sequence-specific DNA binding"/>
    <property type="evidence" value="ECO:0007669"/>
    <property type="project" value="TreeGrafter"/>
</dbReference>
<comment type="subcellular location">
    <subcellularLocation>
        <location evidence="1">Nucleus</location>
    </subcellularLocation>
</comment>
<organism evidence="10">
    <name type="scientific">Clastoptera arizonana</name>
    <name type="common">Arizona spittle bug</name>
    <dbReference type="NCBI Taxonomy" id="38151"/>
    <lineage>
        <taxon>Eukaryota</taxon>
        <taxon>Metazoa</taxon>
        <taxon>Ecdysozoa</taxon>
        <taxon>Arthropoda</taxon>
        <taxon>Hexapoda</taxon>
        <taxon>Insecta</taxon>
        <taxon>Pterygota</taxon>
        <taxon>Neoptera</taxon>
        <taxon>Paraneoptera</taxon>
        <taxon>Hemiptera</taxon>
        <taxon>Auchenorrhyncha</taxon>
        <taxon>Cercopoidea</taxon>
        <taxon>Clastopteridae</taxon>
        <taxon>Clastoptera</taxon>
    </lineage>
</organism>
<keyword evidence="3" id="KW-0805">Transcription regulation</keyword>
<evidence type="ECO:0000256" key="8">
    <source>
        <dbReference type="SAM" id="MobiDB-lite"/>
    </source>
</evidence>
<sequence>MEAQIIWTCKQEPGSPYVDLDSDSWFYLGNNAVEVNVAEEEIKHSRAETATKLLEDLDQWTKDEPFSDWLEEKIDLPIFEDLPVAGNVQSNVEQFGLKGPGHGSQQPLIIPIPAATPHSENIVLIPEFDYILNDETLTPPESPREEMVLTMLQEMQPHELDELVRMRVESLVDSSDNNIESSRSSLQEESDSVSSPLSSDSGYEDPDPEWKPDPLMDSKVLKKRRITKPYSRTPPEEKKIRKKEQNKNAATRYRMKKKAEVEEILGEEKSLMDKNEQLKTDMHELAREIKYLKSLMKDVFKAKGLIK</sequence>
<evidence type="ECO:0000256" key="4">
    <source>
        <dbReference type="ARBA" id="ARBA00023125"/>
    </source>
</evidence>
<dbReference type="FunFam" id="1.20.5.170:FF:000021">
    <property type="entry name" value="Cyclic AMP-dependent transcription factor ATF-4"/>
    <property type="match status" value="1"/>
</dbReference>
<feature type="compositionally biased region" description="Basic and acidic residues" evidence="8">
    <location>
        <begin position="234"/>
        <end position="246"/>
    </location>
</feature>
<dbReference type="GO" id="GO:0001228">
    <property type="term" value="F:DNA-binding transcription activator activity, RNA polymerase II-specific"/>
    <property type="evidence" value="ECO:0007669"/>
    <property type="project" value="TreeGrafter"/>
</dbReference>
<evidence type="ECO:0000256" key="5">
    <source>
        <dbReference type="ARBA" id="ARBA00023163"/>
    </source>
</evidence>
<dbReference type="PANTHER" id="PTHR13044:SF14">
    <property type="entry name" value="CRYPTOCEPHAL, ISOFORM A"/>
    <property type="match status" value="1"/>
</dbReference>
<feature type="region of interest" description="Disordered" evidence="8">
    <location>
        <begin position="174"/>
        <end position="254"/>
    </location>
</feature>
<dbReference type="PROSITE" id="PS00036">
    <property type="entry name" value="BZIP_BASIC"/>
    <property type="match status" value="1"/>
</dbReference>
<feature type="compositionally biased region" description="Basic and acidic residues" evidence="8">
    <location>
        <begin position="208"/>
        <end position="220"/>
    </location>
</feature>
<feature type="domain" description="BZIP" evidence="9">
    <location>
        <begin position="236"/>
        <end position="299"/>
    </location>
</feature>
<gene>
    <name evidence="10" type="ORF">g.15409</name>
</gene>
<keyword evidence="4" id="KW-0238">DNA-binding</keyword>
<accession>A0A1B6DA77</accession>
<dbReference type="GO" id="GO:0005634">
    <property type="term" value="C:nucleus"/>
    <property type="evidence" value="ECO:0007669"/>
    <property type="project" value="UniProtKB-SubCell"/>
</dbReference>
<dbReference type="PANTHER" id="PTHR13044">
    <property type="entry name" value="ACTIVATING TRANSCRIPTION FACTOR ATF 4/5"/>
    <property type="match status" value="1"/>
</dbReference>
<dbReference type="Pfam" id="PF00170">
    <property type="entry name" value="bZIP_1"/>
    <property type="match status" value="1"/>
</dbReference>
<reference evidence="10" key="1">
    <citation type="submission" date="2015-12" db="EMBL/GenBank/DDBJ databases">
        <title>De novo transcriptome assembly of four potential Pierce s Disease insect vectors from Arizona vineyards.</title>
        <authorList>
            <person name="Tassone E.E."/>
        </authorList>
    </citation>
    <scope>NUCLEOTIDE SEQUENCE</scope>
</reference>
<feature type="coiled-coil region" evidence="7">
    <location>
        <begin position="261"/>
        <end position="295"/>
    </location>
</feature>
<dbReference type="InterPro" id="IPR004827">
    <property type="entry name" value="bZIP"/>
</dbReference>
<keyword evidence="6" id="KW-0539">Nucleus</keyword>
<comment type="similarity">
    <text evidence="2">Belongs to the bZIP family.</text>
</comment>